<proteinExistence type="predicted"/>
<feature type="domain" description="Liprin-beta-1/2 coiled-coil" evidence="3">
    <location>
        <begin position="103"/>
        <end position="209"/>
    </location>
</feature>
<keyword evidence="1" id="KW-0677">Repeat</keyword>
<dbReference type="Pfam" id="PF26022">
    <property type="entry name" value="CC_Liprin_beta"/>
    <property type="match status" value="1"/>
</dbReference>
<dbReference type="PANTHER" id="PTHR12587:SF18">
    <property type="entry name" value="LIPRIN-BETA-2"/>
    <property type="match status" value="1"/>
</dbReference>
<keyword evidence="5" id="KW-1185">Reference proteome</keyword>
<feature type="coiled-coil region" evidence="2">
    <location>
        <begin position="202"/>
        <end position="257"/>
    </location>
</feature>
<evidence type="ECO:0000313" key="4">
    <source>
        <dbReference type="Ensembl" id="ENSSRHP00000040502.1"/>
    </source>
</evidence>
<dbReference type="PANTHER" id="PTHR12587">
    <property type="entry name" value="LAR INTERACTING PROTEIN LIP -RELATED PROTEIN"/>
    <property type="match status" value="1"/>
</dbReference>
<dbReference type="Proteomes" id="UP000472270">
    <property type="component" value="Unassembled WGS sequence"/>
</dbReference>
<dbReference type="Ensembl" id="ENSSRHT00000041661.1">
    <property type="protein sequence ID" value="ENSSRHP00000040502.1"/>
    <property type="gene ID" value="ENSSRHG00000020603.1"/>
</dbReference>
<evidence type="ECO:0000259" key="3">
    <source>
        <dbReference type="Pfam" id="PF26022"/>
    </source>
</evidence>
<name>A0A673ISH9_9TELE</name>
<sequence length="307" mass="34520">MASDASHMLEAALEQMDDIIAGSKAAVGFSNGLYDLGSPVSVGPLPVLKLAEELRLALELQAGDKDRNSLRSQLPCTTAQTLTEWLEKGPVNLQCSSNNETYQERLARLEGDKESLVLQVSVLTDQVEAQGENIRDLESSLEEHHHKLISTEEMLQQELLSRTSLETQKLELMDEVSYLKLKLVGMEEEHNHIDEQEQHHKAEALLQELRLLKSKVEELEGEKSQYERKLKATKTEIAKLQQLLATKNAEIECLQNQLLSRGTINNDITERDQELQRLKTGMETLIAANNEKVSQHLCTLHLLTGPK</sequence>
<evidence type="ECO:0000256" key="2">
    <source>
        <dbReference type="SAM" id="Coils"/>
    </source>
</evidence>
<organism evidence="4 5">
    <name type="scientific">Sinocyclocheilus rhinocerous</name>
    <dbReference type="NCBI Taxonomy" id="307959"/>
    <lineage>
        <taxon>Eukaryota</taxon>
        <taxon>Metazoa</taxon>
        <taxon>Chordata</taxon>
        <taxon>Craniata</taxon>
        <taxon>Vertebrata</taxon>
        <taxon>Euteleostomi</taxon>
        <taxon>Actinopterygii</taxon>
        <taxon>Neopterygii</taxon>
        <taxon>Teleostei</taxon>
        <taxon>Ostariophysi</taxon>
        <taxon>Cypriniformes</taxon>
        <taxon>Cyprinidae</taxon>
        <taxon>Cyprininae</taxon>
        <taxon>Sinocyclocheilus</taxon>
    </lineage>
</organism>
<dbReference type="InterPro" id="IPR029515">
    <property type="entry name" value="Liprin"/>
</dbReference>
<dbReference type="GO" id="GO:0048786">
    <property type="term" value="C:presynaptic active zone"/>
    <property type="evidence" value="ECO:0007669"/>
    <property type="project" value="TreeGrafter"/>
</dbReference>
<keyword evidence="2" id="KW-0175">Coiled coil</keyword>
<accession>A0A673ISH9</accession>
<dbReference type="InterPro" id="IPR058914">
    <property type="entry name" value="LIPB1/2_CC"/>
</dbReference>
<dbReference type="GO" id="GO:0007528">
    <property type="term" value="P:neuromuscular junction development"/>
    <property type="evidence" value="ECO:0007669"/>
    <property type="project" value="TreeGrafter"/>
</dbReference>
<protein>
    <submittedName>
        <fullName evidence="4">PPFIA binding protein 2b</fullName>
    </submittedName>
</protein>
<dbReference type="AlphaFoldDB" id="A0A673ISH9"/>
<reference evidence="4" key="1">
    <citation type="submission" date="2025-08" db="UniProtKB">
        <authorList>
            <consortium name="Ensembl"/>
        </authorList>
    </citation>
    <scope>IDENTIFICATION</scope>
</reference>
<evidence type="ECO:0000313" key="5">
    <source>
        <dbReference type="Proteomes" id="UP000472270"/>
    </source>
</evidence>
<reference evidence="4" key="2">
    <citation type="submission" date="2025-09" db="UniProtKB">
        <authorList>
            <consortium name="Ensembl"/>
        </authorList>
    </citation>
    <scope>IDENTIFICATION</scope>
</reference>
<evidence type="ECO:0000256" key="1">
    <source>
        <dbReference type="ARBA" id="ARBA00022737"/>
    </source>
</evidence>